<sequence>MTAELLETQRLLSAAEIYNSTLASWAISAAWELGALDELNEHGKLDAIEFATRKNLDPASTVGMFAALASVKAVHRDDTLVWVGPNFEEVERYRSIFHWLARGCSGLFTEMPSVLRNENRHGEDFYQRDAGAISFACREINGRFWDPTFWQVMNGIDFEFTHVADLGSGSAARLIQILGRFPGTTGLGIDIAQGALDFAAGAVAEAGLSDRISFALDDARNLTAKPEYEKVELLTCFMMGHDFWPREDCVRNLRNLRALFPNVRKFLLGDATRTVGIADADKPVFSLGFEVGHDMMATYMPTIDEWLGVFGEGGWKLDKMHRMEVPAASVIFELS</sequence>
<organism evidence="2 3">
    <name type="scientific">Lentzea pudingi</name>
    <dbReference type="NCBI Taxonomy" id="1789439"/>
    <lineage>
        <taxon>Bacteria</taxon>
        <taxon>Bacillati</taxon>
        <taxon>Actinomycetota</taxon>
        <taxon>Actinomycetes</taxon>
        <taxon>Pseudonocardiales</taxon>
        <taxon>Pseudonocardiaceae</taxon>
        <taxon>Lentzea</taxon>
    </lineage>
</organism>
<reference evidence="3" key="1">
    <citation type="journal article" date="2019" name="Int. J. Syst. Evol. Microbiol.">
        <title>The Global Catalogue of Microorganisms (GCM) 10K type strain sequencing project: providing services to taxonomists for standard genome sequencing and annotation.</title>
        <authorList>
            <consortium name="The Broad Institute Genomics Platform"/>
            <consortium name="The Broad Institute Genome Sequencing Center for Infectious Disease"/>
            <person name="Wu L."/>
            <person name="Ma J."/>
        </authorList>
    </citation>
    <scope>NUCLEOTIDE SEQUENCE [LARGE SCALE GENOMIC DNA]</scope>
    <source>
        <strain evidence="3">CGMCC 4.7319</strain>
    </source>
</reference>
<dbReference type="SUPFAM" id="SSF53335">
    <property type="entry name" value="S-adenosyl-L-methionine-dependent methyltransferases"/>
    <property type="match status" value="1"/>
</dbReference>
<accession>A0ABQ2IA50</accession>
<feature type="domain" description="Methyltransferase" evidence="1">
    <location>
        <begin position="163"/>
        <end position="257"/>
    </location>
</feature>
<gene>
    <name evidence="2" type="ORF">GCM10011609_48740</name>
</gene>
<evidence type="ECO:0000313" key="2">
    <source>
        <dbReference type="EMBL" id="GGN03873.1"/>
    </source>
</evidence>
<protein>
    <recommendedName>
        <fullName evidence="1">Methyltransferase domain-containing protein</fullName>
    </recommendedName>
</protein>
<evidence type="ECO:0000313" key="3">
    <source>
        <dbReference type="Proteomes" id="UP000597656"/>
    </source>
</evidence>
<evidence type="ECO:0000259" key="1">
    <source>
        <dbReference type="Pfam" id="PF13649"/>
    </source>
</evidence>
<proteinExistence type="predicted"/>
<dbReference type="RefSeq" id="WP_189157086.1">
    <property type="nucleotide sequence ID" value="NZ_BMNC01000006.1"/>
</dbReference>
<dbReference type="InterPro" id="IPR041698">
    <property type="entry name" value="Methyltransf_25"/>
</dbReference>
<dbReference type="Proteomes" id="UP000597656">
    <property type="component" value="Unassembled WGS sequence"/>
</dbReference>
<dbReference type="Gene3D" id="1.10.10.10">
    <property type="entry name" value="Winged helix-like DNA-binding domain superfamily/Winged helix DNA-binding domain"/>
    <property type="match status" value="1"/>
</dbReference>
<dbReference type="InterPro" id="IPR036388">
    <property type="entry name" value="WH-like_DNA-bd_sf"/>
</dbReference>
<dbReference type="Pfam" id="PF13649">
    <property type="entry name" value="Methyltransf_25"/>
    <property type="match status" value="1"/>
</dbReference>
<dbReference type="EMBL" id="BMNC01000006">
    <property type="protein sequence ID" value="GGN03873.1"/>
    <property type="molecule type" value="Genomic_DNA"/>
</dbReference>
<dbReference type="InterPro" id="IPR029063">
    <property type="entry name" value="SAM-dependent_MTases_sf"/>
</dbReference>
<dbReference type="Gene3D" id="3.40.50.150">
    <property type="entry name" value="Vaccinia Virus protein VP39"/>
    <property type="match status" value="1"/>
</dbReference>
<keyword evidence="3" id="KW-1185">Reference proteome</keyword>
<name>A0ABQ2IA50_9PSEU</name>
<comment type="caution">
    <text evidence="2">The sequence shown here is derived from an EMBL/GenBank/DDBJ whole genome shotgun (WGS) entry which is preliminary data.</text>
</comment>